<gene>
    <name evidence="1" type="ORF">WR25_17871</name>
</gene>
<protein>
    <recommendedName>
        <fullName evidence="3">Poly A polymerase head domain-containing protein</fullName>
    </recommendedName>
</protein>
<dbReference type="AlphaFoldDB" id="A0A2A2K7T2"/>
<organism evidence="1 2">
    <name type="scientific">Diploscapter pachys</name>
    <dbReference type="NCBI Taxonomy" id="2018661"/>
    <lineage>
        <taxon>Eukaryota</taxon>
        <taxon>Metazoa</taxon>
        <taxon>Ecdysozoa</taxon>
        <taxon>Nematoda</taxon>
        <taxon>Chromadorea</taxon>
        <taxon>Rhabditida</taxon>
        <taxon>Rhabditina</taxon>
        <taxon>Rhabditomorpha</taxon>
        <taxon>Rhabditoidea</taxon>
        <taxon>Rhabditidae</taxon>
        <taxon>Diploscapter</taxon>
    </lineage>
</organism>
<dbReference type="OrthoDB" id="5871804at2759"/>
<keyword evidence="2" id="KW-1185">Reference proteome</keyword>
<sequence length="289" mass="33811">MEMKLRLFFLRNLSNDVELQLSKEDVQLPVAFSHFREPWVRHHNSKIFESEVFDRNWRKVFQRKVQGLNDTVQGVFDWLSKSNCLFFAWGGSVRDAVTATQSDFSELSVEPLDFAHWNTSFEVHPSKFEYSPNTLSVMFEGRSSSLRALLIDISGFSLRDVCGRIIRIPAKEEFWNEWATEKSIIKVYRYWKLRAAGYFPWTDDEKNFLVDFSQKEFTESSFFTFVCHYVLSGKVLQPVEGDLNCDRPVLPNGKLSRLISVLKSDFGVKYYQRTFKPIIAKVVYGKTEQ</sequence>
<accession>A0A2A2K7T2</accession>
<dbReference type="Proteomes" id="UP000218231">
    <property type="component" value="Unassembled WGS sequence"/>
</dbReference>
<name>A0A2A2K7T2_9BILA</name>
<evidence type="ECO:0008006" key="3">
    <source>
        <dbReference type="Google" id="ProtNLM"/>
    </source>
</evidence>
<dbReference type="EMBL" id="LIAE01009396">
    <property type="protein sequence ID" value="PAV69933.1"/>
    <property type="molecule type" value="Genomic_DNA"/>
</dbReference>
<comment type="caution">
    <text evidence="1">The sequence shown here is derived from an EMBL/GenBank/DDBJ whole genome shotgun (WGS) entry which is preliminary data.</text>
</comment>
<evidence type="ECO:0000313" key="2">
    <source>
        <dbReference type="Proteomes" id="UP000218231"/>
    </source>
</evidence>
<reference evidence="1 2" key="1">
    <citation type="journal article" date="2017" name="Curr. Biol.">
        <title>Genome architecture and evolution of a unichromosomal asexual nematode.</title>
        <authorList>
            <person name="Fradin H."/>
            <person name="Zegar C."/>
            <person name="Gutwein M."/>
            <person name="Lucas J."/>
            <person name="Kovtun M."/>
            <person name="Corcoran D."/>
            <person name="Baugh L.R."/>
            <person name="Kiontke K."/>
            <person name="Gunsalus K."/>
            <person name="Fitch D.H."/>
            <person name="Piano F."/>
        </authorList>
    </citation>
    <scope>NUCLEOTIDE SEQUENCE [LARGE SCALE GENOMIC DNA]</scope>
    <source>
        <strain evidence="1">PF1309</strain>
    </source>
</reference>
<evidence type="ECO:0000313" key="1">
    <source>
        <dbReference type="EMBL" id="PAV69933.1"/>
    </source>
</evidence>
<proteinExistence type="predicted"/>